<evidence type="ECO:0000313" key="3">
    <source>
        <dbReference type="EMBL" id="MBB5431227.1"/>
    </source>
</evidence>
<evidence type="ECO:0000256" key="2">
    <source>
        <dbReference type="SAM" id="Phobius"/>
    </source>
</evidence>
<evidence type="ECO:0000313" key="4">
    <source>
        <dbReference type="Proteomes" id="UP000572635"/>
    </source>
</evidence>
<comment type="caution">
    <text evidence="3">The sequence shown here is derived from an EMBL/GenBank/DDBJ whole genome shotgun (WGS) entry which is preliminary data.</text>
</comment>
<organism evidence="3 4">
    <name type="scientific">Nocardiopsis composta</name>
    <dbReference type="NCBI Taxonomy" id="157465"/>
    <lineage>
        <taxon>Bacteria</taxon>
        <taxon>Bacillati</taxon>
        <taxon>Actinomycetota</taxon>
        <taxon>Actinomycetes</taxon>
        <taxon>Streptosporangiales</taxon>
        <taxon>Nocardiopsidaceae</taxon>
        <taxon>Nocardiopsis</taxon>
    </lineage>
</organism>
<dbReference type="AlphaFoldDB" id="A0A7W8QIQ8"/>
<evidence type="ECO:0000256" key="1">
    <source>
        <dbReference type="SAM" id="MobiDB-lite"/>
    </source>
</evidence>
<reference evidence="3 4" key="1">
    <citation type="submission" date="2020-08" db="EMBL/GenBank/DDBJ databases">
        <title>Sequencing the genomes of 1000 actinobacteria strains.</title>
        <authorList>
            <person name="Klenk H.-P."/>
        </authorList>
    </citation>
    <scope>NUCLEOTIDE SEQUENCE [LARGE SCALE GENOMIC DNA]</scope>
    <source>
        <strain evidence="3 4">DSM 44551</strain>
    </source>
</reference>
<feature type="compositionally biased region" description="Low complexity" evidence="1">
    <location>
        <begin position="316"/>
        <end position="333"/>
    </location>
</feature>
<feature type="region of interest" description="Disordered" evidence="1">
    <location>
        <begin position="304"/>
        <end position="352"/>
    </location>
</feature>
<dbReference type="EMBL" id="JACHDB010000001">
    <property type="protein sequence ID" value="MBB5431227.1"/>
    <property type="molecule type" value="Genomic_DNA"/>
</dbReference>
<keyword evidence="4" id="KW-1185">Reference proteome</keyword>
<feature type="transmembrane region" description="Helical" evidence="2">
    <location>
        <begin position="28"/>
        <end position="50"/>
    </location>
</feature>
<protein>
    <submittedName>
        <fullName evidence="3">Uncharacterized protein</fullName>
    </submittedName>
</protein>
<keyword evidence="2" id="KW-0812">Transmembrane</keyword>
<gene>
    <name evidence="3" type="ORF">HDA36_001311</name>
</gene>
<name>A0A7W8QIQ8_9ACTN</name>
<sequence>MNTNRALAAGAAVAAAAAVAILLPTLGVLWTLVLVALALLLAFVGLMTGLGRREGGLFSGGAEPPPAVPGAVRAHQVSGVRLATAKEDYGCLFSAVVQARNLAGEDPPDEGRMAAACESVLHRAEEYTRHRAPERVGVAVYGLAALLGRPVRLEQEGIELCATGVEITLPEEDAQRLMRMAAVRKDREVREHEWGEARDRRRYFQDDVLASPASAVVWWLFANQGKVREADRMIGPLSRLSEISNGGGAGAPRLDAAEEPDRLLEIAGELVEKVGEERGEAEQDAFTDRFARLLREHGEEELSALLREKYESPDLAGYPPGGAAPAGAGAARPSPDEADPPAGLNGSAHPGG</sequence>
<proteinExistence type="predicted"/>
<dbReference type="RefSeq" id="WP_184390545.1">
    <property type="nucleotide sequence ID" value="NZ_BAAAJD010000007.1"/>
</dbReference>
<accession>A0A7W8QIQ8</accession>
<keyword evidence="2" id="KW-0472">Membrane</keyword>
<dbReference type="Proteomes" id="UP000572635">
    <property type="component" value="Unassembled WGS sequence"/>
</dbReference>
<keyword evidence="2" id="KW-1133">Transmembrane helix</keyword>